<organism evidence="1 2">
    <name type="scientific">Massilia rubra</name>
    <dbReference type="NCBI Taxonomy" id="2607910"/>
    <lineage>
        <taxon>Bacteria</taxon>
        <taxon>Pseudomonadati</taxon>
        <taxon>Pseudomonadota</taxon>
        <taxon>Betaproteobacteria</taxon>
        <taxon>Burkholderiales</taxon>
        <taxon>Oxalobacteraceae</taxon>
        <taxon>Telluria group</taxon>
        <taxon>Massilia</taxon>
    </lineage>
</organism>
<reference evidence="1 2" key="1">
    <citation type="submission" date="2019-09" db="EMBL/GenBank/DDBJ databases">
        <title>Taxonomy of Antarctic Massilia spp.: description of Massilia rubra sp. nov., Massilia aquatica sp. nov., Massilia mucilaginosa sp. nov., Massilia frigida sp. nov. isolated from streams, lakes and regoliths.</title>
        <authorList>
            <person name="Holochova P."/>
            <person name="Sedlacek I."/>
            <person name="Kralova S."/>
            <person name="Maslanova I."/>
            <person name="Busse H.-J."/>
            <person name="Stankova E."/>
            <person name="Vrbovska V."/>
            <person name="Kovarovic V."/>
            <person name="Bartak M."/>
            <person name="Svec P."/>
            <person name="Pantucek R."/>
        </authorList>
    </citation>
    <scope>NUCLEOTIDE SEQUENCE [LARGE SCALE GENOMIC DNA]</scope>
    <source>
        <strain evidence="1 2">CCM 8692</strain>
    </source>
</reference>
<dbReference type="EMBL" id="VUYU01000002">
    <property type="protein sequence ID" value="NHZ32808.1"/>
    <property type="molecule type" value="Genomic_DNA"/>
</dbReference>
<sequence>MDKRTAVFCHVPFDVATSIGMKISNFSQSCAYIGQLGVQDKKYLEILELIKKAKPGPFIDDGIRVKITVPDSDVIYIDDDGGVIMGATRVKMDQDGFARVKKIVTKMAKESGLSVD</sequence>
<keyword evidence="2" id="KW-1185">Reference proteome</keyword>
<name>A0ABX0LJF8_9BURK</name>
<dbReference type="Proteomes" id="UP000785613">
    <property type="component" value="Unassembled WGS sequence"/>
</dbReference>
<accession>A0ABX0LJF8</accession>
<gene>
    <name evidence="1" type="ORF">F0185_04290</name>
</gene>
<evidence type="ECO:0000313" key="2">
    <source>
        <dbReference type="Proteomes" id="UP000785613"/>
    </source>
</evidence>
<dbReference type="RefSeq" id="WP_167221899.1">
    <property type="nucleotide sequence ID" value="NZ_VUYU01000002.1"/>
</dbReference>
<protein>
    <submittedName>
        <fullName evidence="1">Uncharacterized protein</fullName>
    </submittedName>
</protein>
<proteinExistence type="predicted"/>
<comment type="caution">
    <text evidence="1">The sequence shown here is derived from an EMBL/GenBank/DDBJ whole genome shotgun (WGS) entry which is preliminary data.</text>
</comment>
<evidence type="ECO:0000313" key="1">
    <source>
        <dbReference type="EMBL" id="NHZ32808.1"/>
    </source>
</evidence>